<comment type="caution">
    <text evidence="1">The sequence shown here is derived from an EMBL/GenBank/DDBJ whole genome shotgun (WGS) entry which is preliminary data.</text>
</comment>
<keyword evidence="2" id="KW-1185">Reference proteome</keyword>
<sequence>MKKPLHSDILVYLNRADLVQFNDELVRPDYIMIPDDDSRRDDIVLECTVNGQSVDFTVEDLANAENLGDGGYLVKHRGVVRFLQVTSIH</sequence>
<evidence type="ECO:0000313" key="1">
    <source>
        <dbReference type="EMBL" id="MBB5020125.1"/>
    </source>
</evidence>
<evidence type="ECO:0000313" key="2">
    <source>
        <dbReference type="Proteomes" id="UP000575898"/>
    </source>
</evidence>
<name>A0A840MRS4_9PROT</name>
<organism evidence="1 2">
    <name type="scientific">Chitinivorax tropicus</name>
    <dbReference type="NCBI Taxonomy" id="714531"/>
    <lineage>
        <taxon>Bacteria</taxon>
        <taxon>Pseudomonadati</taxon>
        <taxon>Pseudomonadota</taxon>
        <taxon>Betaproteobacteria</taxon>
        <taxon>Chitinivorax</taxon>
    </lineage>
</organism>
<gene>
    <name evidence="1" type="ORF">HNQ59_003439</name>
</gene>
<proteinExistence type="predicted"/>
<dbReference type="RefSeq" id="WP_184041532.1">
    <property type="nucleotide sequence ID" value="NZ_JACHHY010000025.1"/>
</dbReference>
<reference evidence="1 2" key="1">
    <citation type="submission" date="2020-08" db="EMBL/GenBank/DDBJ databases">
        <title>Genomic Encyclopedia of Type Strains, Phase IV (KMG-IV): sequencing the most valuable type-strain genomes for metagenomic binning, comparative biology and taxonomic classification.</title>
        <authorList>
            <person name="Goeker M."/>
        </authorList>
    </citation>
    <scope>NUCLEOTIDE SEQUENCE [LARGE SCALE GENOMIC DNA]</scope>
    <source>
        <strain evidence="1 2">DSM 27165</strain>
    </source>
</reference>
<protein>
    <submittedName>
        <fullName evidence="1">Uncharacterized protein</fullName>
    </submittedName>
</protein>
<dbReference type="AlphaFoldDB" id="A0A840MRS4"/>
<dbReference type="Proteomes" id="UP000575898">
    <property type="component" value="Unassembled WGS sequence"/>
</dbReference>
<accession>A0A840MRS4</accession>
<dbReference type="EMBL" id="JACHHY010000025">
    <property type="protein sequence ID" value="MBB5020125.1"/>
    <property type="molecule type" value="Genomic_DNA"/>
</dbReference>